<dbReference type="PANTHER" id="PTHR24221:SF654">
    <property type="entry name" value="ATP-BINDING CASSETTE SUB-FAMILY B MEMBER 6"/>
    <property type="match status" value="1"/>
</dbReference>
<dbReference type="PROSITE" id="PS50929">
    <property type="entry name" value="ABC_TM1F"/>
    <property type="match status" value="1"/>
</dbReference>
<dbReference type="GO" id="GO:0034040">
    <property type="term" value="F:ATPase-coupled lipid transmembrane transporter activity"/>
    <property type="evidence" value="ECO:0007669"/>
    <property type="project" value="TreeGrafter"/>
</dbReference>
<dbReference type="SUPFAM" id="SSF90123">
    <property type="entry name" value="ABC transporter transmembrane region"/>
    <property type="match status" value="1"/>
</dbReference>
<dbReference type="GO" id="GO:0005524">
    <property type="term" value="F:ATP binding"/>
    <property type="evidence" value="ECO:0007669"/>
    <property type="project" value="UniProtKB-KW"/>
</dbReference>
<comment type="similarity">
    <text evidence="11">Belongs to the ABC transporter superfamily. Siderophore-Fe(3+) uptake transporter (SIUT) (TC 3.A.1.21) family.</text>
</comment>
<dbReference type="SUPFAM" id="SSF52540">
    <property type="entry name" value="P-loop containing nucleoside triphosphate hydrolases"/>
    <property type="match status" value="1"/>
</dbReference>
<evidence type="ECO:0000256" key="6">
    <source>
        <dbReference type="ARBA" id="ARBA00022741"/>
    </source>
</evidence>
<feature type="transmembrane region" description="Helical" evidence="12">
    <location>
        <begin position="28"/>
        <end position="53"/>
    </location>
</feature>
<keyword evidence="7" id="KW-0067">ATP-binding</keyword>
<dbReference type="Gene3D" id="1.20.1560.10">
    <property type="entry name" value="ABC transporter type 1, transmembrane domain"/>
    <property type="match status" value="1"/>
</dbReference>
<proteinExistence type="inferred from homology"/>
<keyword evidence="5 12" id="KW-0812">Transmembrane</keyword>
<dbReference type="Proteomes" id="UP000018763">
    <property type="component" value="Chromosome"/>
</dbReference>
<dbReference type="CDD" id="cd07346">
    <property type="entry name" value="ABC_6TM_exporters"/>
    <property type="match status" value="1"/>
</dbReference>
<dbReference type="InterPro" id="IPR039421">
    <property type="entry name" value="Type_1_exporter"/>
</dbReference>
<keyword evidence="10 12" id="KW-0472">Membrane</keyword>
<gene>
    <name evidence="15" type="ORF">D174_10045</name>
</gene>
<dbReference type="PROSITE" id="PS50893">
    <property type="entry name" value="ABC_TRANSPORTER_2"/>
    <property type="match status" value="1"/>
</dbReference>
<dbReference type="RefSeq" id="WP_019514517.1">
    <property type="nucleotide sequence ID" value="NC_023036.2"/>
</dbReference>
<dbReference type="InterPro" id="IPR011527">
    <property type="entry name" value="ABC1_TM_dom"/>
</dbReference>
<dbReference type="GeneID" id="43449827"/>
<dbReference type="Pfam" id="PF00664">
    <property type="entry name" value="ABC_membrane"/>
    <property type="match status" value="1"/>
</dbReference>
<dbReference type="SMART" id="SM00382">
    <property type="entry name" value="AAA"/>
    <property type="match status" value="1"/>
</dbReference>
<dbReference type="InterPro" id="IPR027417">
    <property type="entry name" value="P-loop_NTPase"/>
</dbReference>
<dbReference type="Pfam" id="PF00005">
    <property type="entry name" value="ABC_tran"/>
    <property type="match status" value="1"/>
</dbReference>
<evidence type="ECO:0000256" key="11">
    <source>
        <dbReference type="ARBA" id="ARBA00023455"/>
    </source>
</evidence>
<evidence type="ECO:0000256" key="7">
    <source>
        <dbReference type="ARBA" id="ARBA00022840"/>
    </source>
</evidence>
<dbReference type="PANTHER" id="PTHR24221">
    <property type="entry name" value="ATP-BINDING CASSETTE SUB-FAMILY B"/>
    <property type="match status" value="1"/>
</dbReference>
<keyword evidence="16" id="KW-1185">Reference proteome</keyword>
<keyword evidence="3" id="KW-1003">Cell membrane</keyword>
<evidence type="ECO:0000313" key="15">
    <source>
        <dbReference type="EMBL" id="AHC24896.1"/>
    </source>
</evidence>
<evidence type="ECO:0000256" key="12">
    <source>
        <dbReference type="SAM" id="Phobius"/>
    </source>
</evidence>
<dbReference type="FunFam" id="3.40.50.300:FF:001001">
    <property type="entry name" value="Multidrug ABC transporter ATP-binding protein"/>
    <property type="match status" value="1"/>
</dbReference>
<dbReference type="InterPro" id="IPR036640">
    <property type="entry name" value="ABC1_TM_sf"/>
</dbReference>
<dbReference type="EMBL" id="CP006936">
    <property type="protein sequence ID" value="AHC24896.1"/>
    <property type="molecule type" value="Genomic_DNA"/>
</dbReference>
<dbReference type="Gene3D" id="3.40.50.300">
    <property type="entry name" value="P-loop containing nucleotide triphosphate hydrolases"/>
    <property type="match status" value="1"/>
</dbReference>
<keyword evidence="2" id="KW-0813">Transport</keyword>
<evidence type="ECO:0000256" key="1">
    <source>
        <dbReference type="ARBA" id="ARBA00004429"/>
    </source>
</evidence>
<accession>V5XB34</accession>
<evidence type="ECO:0000256" key="9">
    <source>
        <dbReference type="ARBA" id="ARBA00022989"/>
    </source>
</evidence>
<evidence type="ECO:0000259" key="14">
    <source>
        <dbReference type="PROSITE" id="PS50929"/>
    </source>
</evidence>
<reference evidence="15 16" key="1">
    <citation type="journal article" date="2014" name="Genome Announc.">
        <title>Complete Genome Sequence of Sterol-Transforming Mycobacterium neoaurum Strain VKM Ac-1815D.</title>
        <authorList>
            <person name="Shtratnikova V.Y."/>
            <person name="Bragin E.Y."/>
            <person name="Dovbnya D.V."/>
            <person name="Pekov Y.A."/>
            <person name="Schelkunov M.I."/>
            <person name="Strizhov N."/>
            <person name="Ivashina T.V."/>
            <person name="Ashapkin V.V."/>
            <person name="Donova M.V."/>
        </authorList>
    </citation>
    <scope>NUCLEOTIDE SEQUENCE [LARGE SCALE GENOMIC DNA]</scope>
    <source>
        <strain evidence="15 16">VKM Ac-1815D</strain>
    </source>
</reference>
<dbReference type="InterPro" id="IPR003593">
    <property type="entry name" value="AAA+_ATPase"/>
</dbReference>
<evidence type="ECO:0000256" key="5">
    <source>
        <dbReference type="ARBA" id="ARBA00022692"/>
    </source>
</evidence>
<name>V5XB34_MYCNE</name>
<keyword evidence="6" id="KW-0547">Nucleotide-binding</keyword>
<dbReference type="HOGENOM" id="CLU_000604_84_9_11"/>
<evidence type="ECO:0000256" key="2">
    <source>
        <dbReference type="ARBA" id="ARBA00022448"/>
    </source>
</evidence>
<dbReference type="eggNOG" id="COG1132">
    <property type="taxonomic scope" value="Bacteria"/>
</dbReference>
<feature type="transmembrane region" description="Helical" evidence="12">
    <location>
        <begin position="144"/>
        <end position="163"/>
    </location>
</feature>
<evidence type="ECO:0000313" key="16">
    <source>
        <dbReference type="Proteomes" id="UP000018763"/>
    </source>
</evidence>
<dbReference type="GO" id="GO:0140359">
    <property type="term" value="F:ABC-type transporter activity"/>
    <property type="evidence" value="ECO:0007669"/>
    <property type="project" value="InterPro"/>
</dbReference>
<feature type="domain" description="ABC transmembrane type-1" evidence="14">
    <location>
        <begin position="30"/>
        <end position="312"/>
    </location>
</feature>
<evidence type="ECO:0000256" key="8">
    <source>
        <dbReference type="ARBA" id="ARBA00022967"/>
    </source>
</evidence>
<dbReference type="InterPro" id="IPR003439">
    <property type="entry name" value="ABC_transporter-like_ATP-bd"/>
</dbReference>
<dbReference type="GO" id="GO:0016887">
    <property type="term" value="F:ATP hydrolysis activity"/>
    <property type="evidence" value="ECO:0007669"/>
    <property type="project" value="InterPro"/>
</dbReference>
<feature type="transmembrane region" description="Helical" evidence="12">
    <location>
        <begin position="65"/>
        <end position="91"/>
    </location>
</feature>
<comment type="subcellular location">
    <subcellularLocation>
        <location evidence="1">Cell inner membrane</location>
        <topology evidence="1">Multi-pass membrane protein</topology>
    </subcellularLocation>
</comment>
<feature type="transmembrane region" description="Helical" evidence="12">
    <location>
        <begin position="169"/>
        <end position="188"/>
    </location>
</feature>
<evidence type="ECO:0000256" key="10">
    <source>
        <dbReference type="ARBA" id="ARBA00023136"/>
    </source>
</evidence>
<dbReference type="KEGG" id="mne:D174_10045"/>
<feature type="domain" description="ABC transporter" evidence="13">
    <location>
        <begin position="344"/>
        <end position="578"/>
    </location>
</feature>
<protein>
    <submittedName>
        <fullName evidence="15">Multidrug ABC transporter permease</fullName>
    </submittedName>
</protein>
<evidence type="ECO:0000259" key="13">
    <source>
        <dbReference type="PROSITE" id="PS50893"/>
    </source>
</evidence>
<dbReference type="GO" id="GO:0005886">
    <property type="term" value="C:plasma membrane"/>
    <property type="evidence" value="ECO:0007669"/>
    <property type="project" value="UniProtKB-SubCell"/>
</dbReference>
<organism evidence="15 16">
    <name type="scientific">Mycolicibacterium neoaurum VKM Ac-1815D</name>
    <dbReference type="NCBI Taxonomy" id="700508"/>
    <lineage>
        <taxon>Bacteria</taxon>
        <taxon>Bacillati</taxon>
        <taxon>Actinomycetota</taxon>
        <taxon>Actinomycetes</taxon>
        <taxon>Mycobacteriales</taxon>
        <taxon>Mycobacteriaceae</taxon>
        <taxon>Mycolicibacterium</taxon>
    </lineage>
</organism>
<evidence type="ECO:0000256" key="4">
    <source>
        <dbReference type="ARBA" id="ARBA00022519"/>
    </source>
</evidence>
<dbReference type="AlphaFoldDB" id="V5XB34"/>
<keyword evidence="8" id="KW-1278">Translocase</keyword>
<evidence type="ECO:0000256" key="3">
    <source>
        <dbReference type="ARBA" id="ARBA00022475"/>
    </source>
</evidence>
<keyword evidence="9 12" id="KW-1133">Transmembrane helix</keyword>
<keyword evidence="4" id="KW-0997">Cell inner membrane</keyword>
<sequence length="589" mass="61855">MSADILPVASGRATWRWLRHELRGRPGVLVGTVLVGILAAGAAVLPVYVLGALVDRIIDGSPSSVIVTIAAALVAAALVGGAATGASNYLIARLGSVMLADLREAGVDRALALPTTTVERVGRGDLLSRVSTDVATIAKAVNEVIPTMFSALMLTALTLASMLGVDWRLAIAGAVSIPFYLLALRWYLPRSAPRYAEERRVIAERSQVLMESMLGAPTVHAYHSHASHQRDIEDASARVRDISIGVFTFFTRFVGRVNGSEFIGLSVILVTGFWLVSDGAVTVGQTTAAALLFHRLFNPISMLLFTADEAQSAGASLARLVGLVSIPQPPAVSGTEVPPRDTSLELTNLEFSYDGDHPVLRDVSIRLDPGQRVALVGSTGAGKSTVAGIAAGVLHPQRGQVRIGGVLLDDMTAEQRRRHVAIISQDVHVFAGALAEDLRLAKPDASDDEIAAALHTVGAEQWVATLSDGVHTIVGEGGHELTAAQAQQVALARLLLLDPAVAILDEATAEAGSLGARDLERAAAAVTAGRTTLIVAHRLTQAATADRIIVMAHGAIIEEGTHDELVAAQGSYAQLWRAWTAHHTASEGN</sequence>